<dbReference type="Pfam" id="PF07719">
    <property type="entry name" value="TPR_2"/>
    <property type="match status" value="2"/>
</dbReference>
<dbReference type="InterPro" id="IPR006597">
    <property type="entry name" value="Sel1-like"/>
</dbReference>
<dbReference type="Pfam" id="PF13181">
    <property type="entry name" value="TPR_8"/>
    <property type="match status" value="1"/>
</dbReference>
<feature type="non-terminal residue" evidence="5">
    <location>
        <position position="796"/>
    </location>
</feature>
<dbReference type="PANTHER" id="PTHR44943:SF8">
    <property type="entry name" value="TPR REPEAT-CONTAINING PROTEIN MJ0263"/>
    <property type="match status" value="1"/>
</dbReference>
<accession>A0A382A627</accession>
<evidence type="ECO:0000259" key="4">
    <source>
        <dbReference type="Pfam" id="PF00884"/>
    </source>
</evidence>
<evidence type="ECO:0000256" key="2">
    <source>
        <dbReference type="ARBA" id="ARBA00022803"/>
    </source>
</evidence>
<evidence type="ECO:0000313" key="5">
    <source>
        <dbReference type="EMBL" id="SVA96373.1"/>
    </source>
</evidence>
<dbReference type="AlphaFoldDB" id="A0A382A627"/>
<dbReference type="SUPFAM" id="SSF48452">
    <property type="entry name" value="TPR-like"/>
    <property type="match status" value="1"/>
</dbReference>
<dbReference type="Pfam" id="PF13424">
    <property type="entry name" value="TPR_12"/>
    <property type="match status" value="1"/>
</dbReference>
<dbReference type="PROSITE" id="PS50005">
    <property type="entry name" value="TPR"/>
    <property type="match status" value="6"/>
</dbReference>
<name>A0A382A627_9ZZZZ</name>
<dbReference type="PANTHER" id="PTHR44943">
    <property type="entry name" value="CELLULOSE SYNTHASE OPERON PROTEIN C"/>
    <property type="match status" value="1"/>
</dbReference>
<feature type="transmembrane region" description="Helical" evidence="3">
    <location>
        <begin position="37"/>
        <end position="56"/>
    </location>
</feature>
<dbReference type="EMBL" id="UINC01023862">
    <property type="protein sequence ID" value="SVA96373.1"/>
    <property type="molecule type" value="Genomic_DNA"/>
</dbReference>
<feature type="transmembrane region" description="Helical" evidence="3">
    <location>
        <begin position="7"/>
        <end position="25"/>
    </location>
</feature>
<feature type="transmembrane region" description="Helical" evidence="3">
    <location>
        <begin position="63"/>
        <end position="80"/>
    </location>
</feature>
<feature type="domain" description="Sulfatase N-terminal" evidence="4">
    <location>
        <begin position="260"/>
        <end position="449"/>
    </location>
</feature>
<feature type="transmembrane region" description="Helical" evidence="3">
    <location>
        <begin position="100"/>
        <end position="118"/>
    </location>
</feature>
<keyword evidence="3" id="KW-1133">Transmembrane helix</keyword>
<dbReference type="SMART" id="SM00671">
    <property type="entry name" value="SEL1"/>
    <property type="match status" value="3"/>
</dbReference>
<evidence type="ECO:0000256" key="1">
    <source>
        <dbReference type="ARBA" id="ARBA00022737"/>
    </source>
</evidence>
<organism evidence="5">
    <name type="scientific">marine metagenome</name>
    <dbReference type="NCBI Taxonomy" id="408172"/>
    <lineage>
        <taxon>unclassified sequences</taxon>
        <taxon>metagenomes</taxon>
        <taxon>ecological metagenomes</taxon>
    </lineage>
</organism>
<keyword evidence="3" id="KW-0472">Membrane</keyword>
<protein>
    <recommendedName>
        <fullName evidence="4">Sulfatase N-terminal domain-containing protein</fullName>
    </recommendedName>
</protein>
<dbReference type="Gene3D" id="1.25.40.10">
    <property type="entry name" value="Tetratricopeptide repeat domain"/>
    <property type="match status" value="2"/>
</dbReference>
<dbReference type="Pfam" id="PF00884">
    <property type="entry name" value="Sulfatase"/>
    <property type="match status" value="1"/>
</dbReference>
<dbReference type="InterPro" id="IPR013105">
    <property type="entry name" value="TPR_2"/>
</dbReference>
<dbReference type="InterPro" id="IPR017850">
    <property type="entry name" value="Alkaline_phosphatase_core_sf"/>
</dbReference>
<evidence type="ECO:0000256" key="3">
    <source>
        <dbReference type="SAM" id="Phobius"/>
    </source>
</evidence>
<keyword evidence="1" id="KW-0677">Repeat</keyword>
<dbReference type="SMART" id="SM00028">
    <property type="entry name" value="TPR"/>
    <property type="match status" value="7"/>
</dbReference>
<keyword evidence="3" id="KW-0812">Transmembrane</keyword>
<gene>
    <name evidence="5" type="ORF">METZ01_LOCUS149227</name>
</gene>
<proteinExistence type="predicted"/>
<dbReference type="InterPro" id="IPR000917">
    <property type="entry name" value="Sulfatase_N"/>
</dbReference>
<keyword evidence="2" id="KW-0802">TPR repeat</keyword>
<dbReference type="Gene3D" id="3.40.720.10">
    <property type="entry name" value="Alkaline Phosphatase, subunit A"/>
    <property type="match status" value="1"/>
</dbReference>
<dbReference type="SUPFAM" id="SSF53649">
    <property type="entry name" value="Alkaline phosphatase-like"/>
    <property type="match status" value="1"/>
</dbReference>
<reference evidence="5" key="1">
    <citation type="submission" date="2018-05" db="EMBL/GenBank/DDBJ databases">
        <authorList>
            <person name="Lanie J.A."/>
            <person name="Ng W.-L."/>
            <person name="Kazmierczak K.M."/>
            <person name="Andrzejewski T.M."/>
            <person name="Davidsen T.M."/>
            <person name="Wayne K.J."/>
            <person name="Tettelin H."/>
            <person name="Glass J.I."/>
            <person name="Rusch D."/>
            <person name="Podicherti R."/>
            <person name="Tsui H.-C.T."/>
            <person name="Winkler M.E."/>
        </authorList>
    </citation>
    <scope>NUCLEOTIDE SEQUENCE</scope>
</reference>
<dbReference type="InterPro" id="IPR051685">
    <property type="entry name" value="Ycf3/AcsC/BcsC/TPR_MFPF"/>
</dbReference>
<sequence>MSDKKPLILHPFILAVYPILFYYNLNKNEILFSETLMPMAISFIAILLLLLFLKFIFKETTKAGILLSLILLLFYFYEAIHTDIALYKIGDFVLGVDPNLFWSYGILFTLSTIGLCFWSGKHHKVTEYLNVVSVVLIAFPIIGLASHKMSSEGYKLFPSNQPKQVAIPDNFNYAGPKPDIYYIILDAYMRDDVMNEFWGFNNSEFINSLESRGFYVVPKSRSNYQQTIFSLASSLNMEYLPTDLGIDSPYQFNNIHLIETIEKNRVVNFLKSLGYHYVHLSDNAAETKMNGQADIVITNRKYTSFFSQYLLSKTILKKNKFFSLNAVQDKRDNIIYGFNKLEEIPKKNIPTFTFAHFLMPHSPSAFDENGDIPIQSTPAVEKYFNEVLYANKKINQLVDYILANSEKPPIILIQGDHGYLSQAPKIPNTTQIKKSYSNLSAYYLPGTGKDKLYETITPANSFRLIFDHYFGTQLGLLEDISYYSIPHTFWSAKFSRPKESSGARKFISIPDEDLLFHGPSAWTNSLEKTILEKPDFVEAHIMLGKYYAESQRFPEAIAAWEKALYLNSDSTWAYIYLAEHYIQVRNFSMALKITQRAISVNPNVAENHALLGKVFLSLKDKEKALSSYEKAALISPSSINYMNLGSAYAVFGLSKKAKSNWRKSIKSNPSNHEAYFNLGRIFSETKNYEEAIKFYQKAIEQKPDYLKVFYNLGIIYSILNKTNEAVEYYQKVLALNPNHMLAHFALGNVLLKSNKPESALLEYKKAIKLNPDHIPSIVNLGHTLFVLGQSDQAQKT</sequence>
<dbReference type="PROSITE" id="PS50293">
    <property type="entry name" value="TPR_REGION"/>
    <property type="match status" value="2"/>
</dbReference>
<dbReference type="InterPro" id="IPR011990">
    <property type="entry name" value="TPR-like_helical_dom_sf"/>
</dbReference>
<dbReference type="InterPro" id="IPR019734">
    <property type="entry name" value="TPR_rpt"/>
</dbReference>
<feature type="transmembrane region" description="Helical" evidence="3">
    <location>
        <begin position="125"/>
        <end position="145"/>
    </location>
</feature>